<gene>
    <name evidence="1" type="ORF">PMG11_11379</name>
</gene>
<accession>A0A0F7U1P2</accession>
<dbReference type="OrthoDB" id="4312812at2759"/>
<evidence type="ECO:0000313" key="1">
    <source>
        <dbReference type="EMBL" id="CEJ62894.1"/>
    </source>
</evidence>
<protein>
    <submittedName>
        <fullName evidence="1">Uncharacterized protein</fullName>
    </submittedName>
</protein>
<evidence type="ECO:0000313" key="2">
    <source>
        <dbReference type="Proteomes" id="UP000042958"/>
    </source>
</evidence>
<dbReference type="STRING" id="104259.A0A0F7U1P2"/>
<dbReference type="Proteomes" id="UP000042958">
    <property type="component" value="Unassembled WGS sequence"/>
</dbReference>
<sequence length="449" mass="52565">MPRDNFLPSLDRCIFHSTTEISQIQWKNCWWILEGSVILRAFNLEEILQIIRYRPFPDVNYPRSCLLERNTAFLTSLLTTPEPEGHPPPWNLSHEQKVEQILSRSIPPFQRLVWNWSPASGCSQDAQVIADSIEAESHLQFGMIPFEEIVRASLGYRTDAFEWFLHQHTQLYQILVKHLQHHPEEIPLYKSVEKVLRTKSPFAHRALVQSIFDALPEMTHDDIPRPAATPGLEFLSKPIQRLFLRPPPTLKILLSILDVLAIRFRREYIDTHTMEWTLEFDTQLIFLEDYYDLITAEDLALELMERDLTFIQGFTRTQTDNCFRRVVDDIVANDDWVQQFRDYWNKLSDSVWDCCIASPHIVPDLESCMEILLKDRNYHSLTAMADGIHKYHVSTGICVPDTPSDAMHLMNSAHNYATYLQHFQKYPGIPWVLPHLRHHLLDDHTSMKD</sequence>
<proteinExistence type="predicted"/>
<dbReference type="AlphaFoldDB" id="A0A0F7U1P2"/>
<organism evidence="1 2">
    <name type="scientific">Penicillium brasilianum</name>
    <dbReference type="NCBI Taxonomy" id="104259"/>
    <lineage>
        <taxon>Eukaryota</taxon>
        <taxon>Fungi</taxon>
        <taxon>Dikarya</taxon>
        <taxon>Ascomycota</taxon>
        <taxon>Pezizomycotina</taxon>
        <taxon>Eurotiomycetes</taxon>
        <taxon>Eurotiomycetidae</taxon>
        <taxon>Eurotiales</taxon>
        <taxon>Aspergillaceae</taxon>
        <taxon>Penicillium</taxon>
    </lineage>
</organism>
<reference evidence="2" key="1">
    <citation type="journal article" date="2015" name="Genome Announc.">
        <title>Draft genome sequence of the fungus Penicillium brasilianum MG11.</title>
        <authorList>
            <person name="Horn F."/>
            <person name="Linde J."/>
            <person name="Mattern D.J."/>
            <person name="Walther G."/>
            <person name="Guthke R."/>
            <person name="Brakhage A.A."/>
            <person name="Valiante V."/>
        </authorList>
    </citation>
    <scope>NUCLEOTIDE SEQUENCE [LARGE SCALE GENOMIC DNA]</scope>
    <source>
        <strain evidence="2">MG11</strain>
    </source>
</reference>
<keyword evidence="2" id="KW-1185">Reference proteome</keyword>
<name>A0A0F7U1P2_PENBI</name>
<dbReference type="EMBL" id="CDHK01000028">
    <property type="protein sequence ID" value="CEJ62894.1"/>
    <property type="molecule type" value="Genomic_DNA"/>
</dbReference>